<dbReference type="AntiFam" id="ANF00004">
    <property type="entry name" value="Shadow ORF"/>
</dbReference>
<reference evidence="1 2" key="1">
    <citation type="journal article" date="2003" name="Proc. Natl. Acad. Sci. U.S.A.">
        <title>Complete genome sequence of the marine planctomycete Pirellula sp. strain 1.</title>
        <authorList>
            <person name="Gloeckner F.O."/>
            <person name="Kube M."/>
            <person name="Bauer M."/>
            <person name="Teeling H."/>
            <person name="Lombardot T."/>
            <person name="Ludwig W."/>
            <person name="Gade D."/>
            <person name="Beck A."/>
            <person name="Borzym K."/>
            <person name="Heitmann K."/>
            <person name="Rabus R."/>
            <person name="Schlesner H."/>
            <person name="Amann R."/>
            <person name="Reinhardt R."/>
        </authorList>
    </citation>
    <scope>NUCLEOTIDE SEQUENCE [LARGE SCALE GENOMIC DNA]</scope>
    <source>
        <strain evidence="2">DSM 10527 / NCIMB 13988 / SH1</strain>
    </source>
</reference>
<dbReference type="EMBL" id="BX294144">
    <property type="protein sequence ID" value="CAD74944.1"/>
    <property type="molecule type" value="Genomic_DNA"/>
</dbReference>
<dbReference type="AlphaFoldDB" id="Q7UPW4"/>
<dbReference type="Proteomes" id="UP000001025">
    <property type="component" value="Chromosome"/>
</dbReference>
<dbReference type="InParanoid" id="Q7UPW4"/>
<gene>
    <name evidence="1" type="ordered locus">RB6684</name>
</gene>
<protein>
    <submittedName>
        <fullName evidence="1">Uncharacterized protein</fullName>
    </submittedName>
</protein>
<evidence type="ECO:0000313" key="2">
    <source>
        <dbReference type="Proteomes" id="UP000001025"/>
    </source>
</evidence>
<dbReference type="EnsemblBacteria" id="CAD74944">
    <property type="protein sequence ID" value="CAD74944"/>
    <property type="gene ID" value="RB6684"/>
</dbReference>
<keyword evidence="2" id="KW-1185">Reference proteome</keyword>
<name>Q7UPW4_RHOBA</name>
<dbReference type="HOGENOM" id="CLU_2234444_0_0_0"/>
<sequence>MKCRARKVEITLLYAVGEGRNASVQREFRGGKCAPFPMFGPHPRVRLNGVARPLRKLCFGRGAPCVNLPKSGTSKMHNLHDGSRDGFTLVIPRPNFSFGEHVRNG</sequence>
<dbReference type="STRING" id="243090.RB6684"/>
<organism evidence="1 2">
    <name type="scientific">Rhodopirellula baltica (strain DSM 10527 / NCIMB 13988 / SH1)</name>
    <dbReference type="NCBI Taxonomy" id="243090"/>
    <lineage>
        <taxon>Bacteria</taxon>
        <taxon>Pseudomonadati</taxon>
        <taxon>Planctomycetota</taxon>
        <taxon>Planctomycetia</taxon>
        <taxon>Pirellulales</taxon>
        <taxon>Pirellulaceae</taxon>
        <taxon>Rhodopirellula</taxon>
    </lineage>
</organism>
<dbReference type="KEGG" id="rba:RB6684"/>
<proteinExistence type="predicted"/>
<accession>Q7UPW4</accession>
<evidence type="ECO:0000313" key="1">
    <source>
        <dbReference type="EMBL" id="CAD74944.1"/>
    </source>
</evidence>